<dbReference type="EMBL" id="MU864537">
    <property type="protein sequence ID" value="KAK4183595.1"/>
    <property type="molecule type" value="Genomic_DNA"/>
</dbReference>
<dbReference type="InterPro" id="IPR002347">
    <property type="entry name" value="SDR_fam"/>
</dbReference>
<name>A0AAN7AF55_9PEZI</name>
<reference evidence="5" key="2">
    <citation type="submission" date="2023-05" db="EMBL/GenBank/DDBJ databases">
        <authorList>
            <consortium name="Lawrence Berkeley National Laboratory"/>
            <person name="Steindorff A."/>
            <person name="Hensen N."/>
            <person name="Bonometti L."/>
            <person name="Westerberg I."/>
            <person name="Brannstrom I.O."/>
            <person name="Guillou S."/>
            <person name="Cros-Aarteil S."/>
            <person name="Calhoun S."/>
            <person name="Haridas S."/>
            <person name="Kuo A."/>
            <person name="Mondo S."/>
            <person name="Pangilinan J."/>
            <person name="Riley R."/>
            <person name="Labutti K."/>
            <person name="Andreopoulos B."/>
            <person name="Lipzen A."/>
            <person name="Chen C."/>
            <person name="Yanf M."/>
            <person name="Daum C."/>
            <person name="Ng V."/>
            <person name="Clum A."/>
            <person name="Ohm R."/>
            <person name="Martin F."/>
            <person name="Silar P."/>
            <person name="Natvig D."/>
            <person name="Lalanne C."/>
            <person name="Gautier V."/>
            <person name="Ament-Velasquez S.L."/>
            <person name="Kruys A."/>
            <person name="Hutchinson M.I."/>
            <person name="Powell A.J."/>
            <person name="Barry K."/>
            <person name="Miller A.N."/>
            <person name="Grigoriev I.V."/>
            <person name="Debuchy R."/>
            <person name="Gladieux P."/>
            <person name="Thoren M.H."/>
            <person name="Johannesson H."/>
        </authorList>
    </citation>
    <scope>NUCLEOTIDE SEQUENCE</scope>
    <source>
        <strain evidence="5">PSN309</strain>
    </source>
</reference>
<dbReference type="Gene3D" id="3.40.50.720">
    <property type="entry name" value="NAD(P)-binding Rossmann-like Domain"/>
    <property type="match status" value="1"/>
</dbReference>
<keyword evidence="2" id="KW-0521">NADP</keyword>
<comment type="similarity">
    <text evidence="1">Belongs to the short-chain dehydrogenases/reductases (SDR) family.</text>
</comment>
<keyword evidence="3" id="KW-0560">Oxidoreductase</keyword>
<evidence type="ECO:0000256" key="4">
    <source>
        <dbReference type="SAM" id="Phobius"/>
    </source>
</evidence>
<comment type="caution">
    <text evidence="5">The sequence shown here is derived from an EMBL/GenBank/DDBJ whole genome shotgun (WGS) entry which is preliminary data.</text>
</comment>
<gene>
    <name evidence="5" type="ORF">QBC35DRAFT_467174</name>
</gene>
<evidence type="ECO:0000256" key="1">
    <source>
        <dbReference type="ARBA" id="ARBA00006484"/>
    </source>
</evidence>
<dbReference type="SUPFAM" id="SSF51735">
    <property type="entry name" value="NAD(P)-binding Rossmann-fold domains"/>
    <property type="match status" value="1"/>
</dbReference>
<dbReference type="PANTHER" id="PTHR24320">
    <property type="entry name" value="RETINOL DEHYDROGENASE"/>
    <property type="match status" value="1"/>
</dbReference>
<keyword evidence="4" id="KW-0812">Transmembrane</keyword>
<dbReference type="PANTHER" id="PTHR24320:SF252">
    <property type="entry name" value="DEHYDROGENASE_REDUCTASE FAMILY PROTEIN, PUTATIVE (AFU_ORTHOLOGUE AFUA_3G08550)-RELATED"/>
    <property type="match status" value="1"/>
</dbReference>
<dbReference type="GO" id="GO:0016491">
    <property type="term" value="F:oxidoreductase activity"/>
    <property type="evidence" value="ECO:0007669"/>
    <property type="project" value="UniProtKB-KW"/>
</dbReference>
<protein>
    <submittedName>
        <fullName evidence="5">Uncharacterized protein</fullName>
    </submittedName>
</protein>
<dbReference type="AlphaFoldDB" id="A0AAN7AF55"/>
<dbReference type="PRINTS" id="PR00081">
    <property type="entry name" value="GDHRDH"/>
</dbReference>
<dbReference type="Pfam" id="PF00106">
    <property type="entry name" value="adh_short"/>
    <property type="match status" value="1"/>
</dbReference>
<keyword evidence="6" id="KW-1185">Reference proteome</keyword>
<sequence length="369" mass="40771">MPDSWLYPALGAAAVIGILTFGIPLFLAEYFPWRSIYNQRHGKPTVKTESYKGRTAMITGANGAYGSRAAKIFAHRDIDTLILVDVADSGRVKKEIEDELTAKNKPVPKILIWKVDMMTFAGCKELADKAKRELKDGYLDHVLMTVGILSFNRRESPEGWETSIQVNYLSNALAALLLLPLLKSSPSNPNAPVLTFVTSFGIYPASFTMGVPKTGSYLKKLSNNRDGLEQGHQYGRSKALLLYFARELADRVSAVYTGKNKVTINSADPGSAWTPLTAPNQGMLIPRLIMNFGARDAKYGAAALVNGVSASWEEGHGKIMQDFDTATFPPFMLRKSGQVAQQRAWDETRAEFEAKVPEVKAIYELLERK</sequence>
<feature type="transmembrane region" description="Helical" evidence="4">
    <location>
        <begin position="6"/>
        <end position="31"/>
    </location>
</feature>
<dbReference type="InterPro" id="IPR036291">
    <property type="entry name" value="NAD(P)-bd_dom_sf"/>
</dbReference>
<proteinExistence type="inferred from homology"/>
<accession>A0AAN7AF55</accession>
<keyword evidence="4" id="KW-1133">Transmembrane helix</keyword>
<organism evidence="5 6">
    <name type="scientific">Podospora australis</name>
    <dbReference type="NCBI Taxonomy" id="1536484"/>
    <lineage>
        <taxon>Eukaryota</taxon>
        <taxon>Fungi</taxon>
        <taxon>Dikarya</taxon>
        <taxon>Ascomycota</taxon>
        <taxon>Pezizomycotina</taxon>
        <taxon>Sordariomycetes</taxon>
        <taxon>Sordariomycetidae</taxon>
        <taxon>Sordariales</taxon>
        <taxon>Podosporaceae</taxon>
        <taxon>Podospora</taxon>
    </lineage>
</organism>
<evidence type="ECO:0000313" key="6">
    <source>
        <dbReference type="Proteomes" id="UP001302126"/>
    </source>
</evidence>
<evidence type="ECO:0000256" key="3">
    <source>
        <dbReference type="ARBA" id="ARBA00023002"/>
    </source>
</evidence>
<reference evidence="5" key="1">
    <citation type="journal article" date="2023" name="Mol. Phylogenet. Evol.">
        <title>Genome-scale phylogeny and comparative genomics of the fungal order Sordariales.</title>
        <authorList>
            <person name="Hensen N."/>
            <person name="Bonometti L."/>
            <person name="Westerberg I."/>
            <person name="Brannstrom I.O."/>
            <person name="Guillou S."/>
            <person name="Cros-Aarteil S."/>
            <person name="Calhoun S."/>
            <person name="Haridas S."/>
            <person name="Kuo A."/>
            <person name="Mondo S."/>
            <person name="Pangilinan J."/>
            <person name="Riley R."/>
            <person name="LaButti K."/>
            <person name="Andreopoulos B."/>
            <person name="Lipzen A."/>
            <person name="Chen C."/>
            <person name="Yan M."/>
            <person name="Daum C."/>
            <person name="Ng V."/>
            <person name="Clum A."/>
            <person name="Steindorff A."/>
            <person name="Ohm R.A."/>
            <person name="Martin F."/>
            <person name="Silar P."/>
            <person name="Natvig D.O."/>
            <person name="Lalanne C."/>
            <person name="Gautier V."/>
            <person name="Ament-Velasquez S.L."/>
            <person name="Kruys A."/>
            <person name="Hutchinson M.I."/>
            <person name="Powell A.J."/>
            <person name="Barry K."/>
            <person name="Miller A.N."/>
            <person name="Grigoriev I.V."/>
            <person name="Debuchy R."/>
            <person name="Gladieux P."/>
            <person name="Hiltunen Thoren M."/>
            <person name="Johannesson H."/>
        </authorList>
    </citation>
    <scope>NUCLEOTIDE SEQUENCE</scope>
    <source>
        <strain evidence="5">PSN309</strain>
    </source>
</reference>
<dbReference type="Proteomes" id="UP001302126">
    <property type="component" value="Unassembled WGS sequence"/>
</dbReference>
<evidence type="ECO:0000256" key="2">
    <source>
        <dbReference type="ARBA" id="ARBA00022857"/>
    </source>
</evidence>
<keyword evidence="4" id="KW-0472">Membrane</keyword>
<evidence type="ECO:0000313" key="5">
    <source>
        <dbReference type="EMBL" id="KAK4183595.1"/>
    </source>
</evidence>